<comment type="caution">
    <text evidence="1">The sequence shown here is derived from an EMBL/GenBank/DDBJ whole genome shotgun (WGS) entry which is preliminary data.</text>
</comment>
<dbReference type="Proteomes" id="UP001139981">
    <property type="component" value="Unassembled WGS sequence"/>
</dbReference>
<accession>A0ACC1M1A3</accession>
<evidence type="ECO:0000313" key="2">
    <source>
        <dbReference type="Proteomes" id="UP001139981"/>
    </source>
</evidence>
<name>A0ACC1M1A3_9FUNG</name>
<dbReference type="EMBL" id="JANBVB010000915">
    <property type="protein sequence ID" value="KAJ2891714.1"/>
    <property type="molecule type" value="Genomic_DNA"/>
</dbReference>
<gene>
    <name evidence="1" type="primary">SPT6_1</name>
    <name evidence="1" type="ORF">IWW38_003505</name>
</gene>
<organism evidence="1 2">
    <name type="scientific">Coemansia aciculifera</name>
    <dbReference type="NCBI Taxonomy" id="417176"/>
    <lineage>
        <taxon>Eukaryota</taxon>
        <taxon>Fungi</taxon>
        <taxon>Fungi incertae sedis</taxon>
        <taxon>Zoopagomycota</taxon>
        <taxon>Kickxellomycotina</taxon>
        <taxon>Kickxellomycetes</taxon>
        <taxon>Kickxellales</taxon>
        <taxon>Kickxellaceae</taxon>
        <taxon>Coemansia</taxon>
    </lineage>
</organism>
<keyword evidence="1" id="KW-0648">Protein biosynthesis</keyword>
<evidence type="ECO:0000313" key="1">
    <source>
        <dbReference type="EMBL" id="KAJ2891714.1"/>
    </source>
</evidence>
<keyword evidence="2" id="KW-1185">Reference proteome</keyword>
<protein>
    <submittedName>
        <fullName evidence="1">Transcription elongation factor spt6</fullName>
    </submittedName>
</protein>
<keyword evidence="1" id="KW-0251">Elongation factor</keyword>
<sequence>MRREERYCVAVARALQDAACAYAALGADVLKLKLHPLQRLVARAQLLPAVERAFVNVVAKTGVDVNAAAALPHRAHALPFVAGLGPRKAHAILARTSAQEPLESRNDLVTRRLVTRCVFVNCASFLRIRPPAADALDATRIHPQDYILAYKMALDALDIEEDDESSRRVRGGGGGGGPARYVAEVMRDAPEKLDDLDLVGYAEELKRKNLLKLETLKFIKHELQHPDDDARLPFSPPDDRRVLEMLTGERVGETLREDGSSLVSATVVRVQPRFAIVRLDSGLEGFVSVANIADHRTESVADELATGQAVVAVVKRIDLEKMSLDLSMRKTDIDEALRRATASIPDAAQVDKYFDFDSEAVLRERAKALKLKSKARLRTIPHPLFKPLNSREVEQYLATRPRGDCVIRPSSRGTDHIAITWKVAEGLFQHIDVLERNKPSDAALGLTFMVGDSAYTDLDELVAFHVDPISRKLEEVKRNPKFYDPESDPLYSAKPVADILGPNDYSPEYRSRRQDLWEERTARHLDTLAQSTGRGSYCISFSLLKPGSLVLAFKPTPTYAGIMKWTARVEPNEFKLGERGRYPDINGLINGFKRMQTSSSSSSSNARQPPPSSSGGSNRWGDSGGSSNRWGESRGGGGSQQQQTSSSSHRQAVSSSRWDS</sequence>
<reference evidence="1" key="1">
    <citation type="submission" date="2022-07" db="EMBL/GenBank/DDBJ databases">
        <title>Phylogenomic reconstructions and comparative analyses of Kickxellomycotina fungi.</title>
        <authorList>
            <person name="Reynolds N.K."/>
            <person name="Stajich J.E."/>
            <person name="Barry K."/>
            <person name="Grigoriev I.V."/>
            <person name="Crous P."/>
            <person name="Smith M.E."/>
        </authorList>
    </citation>
    <scope>NUCLEOTIDE SEQUENCE</scope>
    <source>
        <strain evidence="1">CBS 190363</strain>
    </source>
</reference>
<proteinExistence type="predicted"/>